<dbReference type="Pfam" id="PF06999">
    <property type="entry name" value="Suc_Fer-like"/>
    <property type="match status" value="1"/>
</dbReference>
<dbReference type="CDD" id="cd03062">
    <property type="entry name" value="TRX_Fd_Sucrase"/>
    <property type="match status" value="1"/>
</dbReference>
<dbReference type="SUPFAM" id="SSF52833">
    <property type="entry name" value="Thioredoxin-like"/>
    <property type="match status" value="1"/>
</dbReference>
<evidence type="ECO:0000313" key="1">
    <source>
        <dbReference type="EMBL" id="KAF5360249.1"/>
    </source>
</evidence>
<dbReference type="AlphaFoldDB" id="A0A8H5LK94"/>
<dbReference type="EMBL" id="JAACJM010000043">
    <property type="protein sequence ID" value="KAF5360249.1"/>
    <property type="molecule type" value="Genomic_DNA"/>
</dbReference>
<name>A0A8H5LK94_9AGAR</name>
<reference evidence="1 2" key="1">
    <citation type="journal article" date="2020" name="ISME J.">
        <title>Uncovering the hidden diversity of litter-decomposition mechanisms in mushroom-forming fungi.</title>
        <authorList>
            <person name="Floudas D."/>
            <person name="Bentzer J."/>
            <person name="Ahren D."/>
            <person name="Johansson T."/>
            <person name="Persson P."/>
            <person name="Tunlid A."/>
        </authorList>
    </citation>
    <scope>NUCLEOTIDE SEQUENCE [LARGE SCALE GENOMIC DNA]</scope>
    <source>
        <strain evidence="1 2">CBS 291.85</strain>
    </source>
</reference>
<gene>
    <name evidence="1" type="ORF">D9758_009153</name>
</gene>
<dbReference type="InterPro" id="IPR009737">
    <property type="entry name" value="Aim32/Apd1-like"/>
</dbReference>
<dbReference type="Proteomes" id="UP000559256">
    <property type="component" value="Unassembled WGS sequence"/>
</dbReference>
<keyword evidence="2" id="KW-1185">Reference proteome</keyword>
<protein>
    <recommendedName>
        <fullName evidence="3">Sucrase/ferredoxin-like-domain-containing protein</fullName>
    </recommendedName>
</protein>
<dbReference type="Gene3D" id="3.40.30.10">
    <property type="entry name" value="Glutaredoxin"/>
    <property type="match status" value="1"/>
</dbReference>
<comment type="caution">
    <text evidence="1">The sequence shown here is derived from an EMBL/GenBank/DDBJ whole genome shotgun (WGS) entry which is preliminary data.</text>
</comment>
<proteinExistence type="predicted"/>
<evidence type="ECO:0000313" key="2">
    <source>
        <dbReference type="Proteomes" id="UP000559256"/>
    </source>
</evidence>
<accession>A0A8H5LK94</accession>
<organism evidence="1 2">
    <name type="scientific">Tetrapyrgos nigripes</name>
    <dbReference type="NCBI Taxonomy" id="182062"/>
    <lineage>
        <taxon>Eukaryota</taxon>
        <taxon>Fungi</taxon>
        <taxon>Dikarya</taxon>
        <taxon>Basidiomycota</taxon>
        <taxon>Agaricomycotina</taxon>
        <taxon>Agaricomycetes</taxon>
        <taxon>Agaricomycetidae</taxon>
        <taxon>Agaricales</taxon>
        <taxon>Marasmiineae</taxon>
        <taxon>Marasmiaceae</taxon>
        <taxon>Tetrapyrgos</taxon>
    </lineage>
</organism>
<dbReference type="InterPro" id="IPR036249">
    <property type="entry name" value="Thioredoxin-like_sf"/>
</dbReference>
<dbReference type="PANTHER" id="PTHR31902">
    <property type="entry name" value="ACTIN PATCHES DISTAL PROTEIN 1"/>
    <property type="match status" value="1"/>
</dbReference>
<dbReference type="OrthoDB" id="10253744at2759"/>
<evidence type="ECO:0008006" key="3">
    <source>
        <dbReference type="Google" id="ProtNLM"/>
    </source>
</evidence>
<sequence>MTWSLLRPSLSFTGALRSRSLVQCTRTFSTTPSDSKSSIIAGTAPSYRCYIFLHSSVSPASPSFSARLMTPLQRALQMKVLQWGGFVNWAYYEDDLDGRYVRVDPTSVSTSDAIKHSATAFTSLGERIEIPSVSLDNVDEVTEYLRRRVEGSETGTLELERGQEETHLLVCTHMSRDCRCGEKGGDFVDALKEELAKRRRASGVDDMIRVGETAHVGGHKHAANLLLYPQGDWFGNLTAQDVPQVLDYICEVSASSSSSSSSSSSTPNPSLDLLRKSTMKDHWRGRMSLSKTEQLELYNSW</sequence>